<accession>A0A2D4JC32</accession>
<dbReference type="EMBL" id="IACK01169761">
    <property type="protein sequence ID" value="LAA94036.1"/>
    <property type="molecule type" value="Transcribed_RNA"/>
</dbReference>
<name>A0A2D4JC32_MICLE</name>
<sequence>MQTSRIISDQIVLEFWFSFRCPQSLCNYFFHQAQSPFWMNLTTVFAARPDVSLCSLYLRNLLHPYGTIYNILQWNNDLSCMYNIQLLFPTYAAATEDAR</sequence>
<dbReference type="AlphaFoldDB" id="A0A2D4JC32"/>
<proteinExistence type="predicted"/>
<reference evidence="1" key="2">
    <citation type="submission" date="2017-11" db="EMBL/GenBank/DDBJ databases">
        <title>Coralsnake Venomics: Analyses of Venom Gland Transcriptomes and Proteomes of Six Brazilian Taxa.</title>
        <authorList>
            <person name="Aird S.D."/>
            <person name="Jorge da Silva N."/>
            <person name="Qiu L."/>
            <person name="Villar-Briones A."/>
            <person name="Aparecida-Saddi V."/>
            <person name="Campos-Telles M.P."/>
            <person name="Grau M."/>
            <person name="Mikheyev A.S."/>
        </authorList>
    </citation>
    <scope>NUCLEOTIDE SEQUENCE</scope>
    <source>
        <tissue evidence="1">Venom_gland</tissue>
    </source>
</reference>
<evidence type="ECO:0000313" key="1">
    <source>
        <dbReference type="EMBL" id="LAA94036.1"/>
    </source>
</evidence>
<organism evidence="1">
    <name type="scientific">Micrurus lemniscatus lemniscatus</name>
    <dbReference type="NCBI Taxonomy" id="129467"/>
    <lineage>
        <taxon>Eukaryota</taxon>
        <taxon>Metazoa</taxon>
        <taxon>Chordata</taxon>
        <taxon>Craniata</taxon>
        <taxon>Vertebrata</taxon>
        <taxon>Euteleostomi</taxon>
        <taxon>Lepidosauria</taxon>
        <taxon>Squamata</taxon>
        <taxon>Bifurcata</taxon>
        <taxon>Unidentata</taxon>
        <taxon>Episquamata</taxon>
        <taxon>Toxicofera</taxon>
        <taxon>Serpentes</taxon>
        <taxon>Colubroidea</taxon>
        <taxon>Elapidae</taxon>
        <taxon>Elapinae</taxon>
        <taxon>Micrurus</taxon>
    </lineage>
</organism>
<protein>
    <submittedName>
        <fullName evidence="1">Uncharacterized protein</fullName>
    </submittedName>
</protein>
<reference evidence="1" key="1">
    <citation type="submission" date="2017-07" db="EMBL/GenBank/DDBJ databases">
        <authorList>
            <person name="Mikheyev A."/>
            <person name="Grau M."/>
        </authorList>
    </citation>
    <scope>NUCLEOTIDE SEQUENCE</scope>
    <source>
        <tissue evidence="1">Venom_gland</tissue>
    </source>
</reference>